<dbReference type="PROSITE" id="PS51192">
    <property type="entry name" value="HELICASE_ATP_BIND_1"/>
    <property type="match status" value="1"/>
</dbReference>
<evidence type="ECO:0000256" key="3">
    <source>
        <dbReference type="ARBA" id="ARBA00023125"/>
    </source>
</evidence>
<dbReference type="RefSeq" id="WP_307340584.1">
    <property type="nucleotide sequence ID" value="NZ_JAUSUQ010000010.1"/>
</dbReference>
<dbReference type="InterPro" id="IPR027417">
    <property type="entry name" value="P-loop_NTPase"/>
</dbReference>
<dbReference type="PROSITE" id="PS51194">
    <property type="entry name" value="HELICASE_CTER"/>
    <property type="match status" value="1"/>
</dbReference>
<dbReference type="Pfam" id="PF04851">
    <property type="entry name" value="ResIII"/>
    <property type="match status" value="1"/>
</dbReference>
<name>A0ABU0CTZ4_9BACI</name>
<dbReference type="InterPro" id="IPR014001">
    <property type="entry name" value="Helicase_ATP-bd"/>
</dbReference>
<dbReference type="SMART" id="SM00487">
    <property type="entry name" value="DEXDc"/>
    <property type="match status" value="1"/>
</dbReference>
<keyword evidence="7" id="KW-1185">Reference proteome</keyword>
<keyword evidence="6" id="KW-0347">Helicase</keyword>
<comment type="caution">
    <text evidence="6">The sequence shown here is derived from an EMBL/GenBank/DDBJ whole genome shotgun (WGS) entry which is preliminary data.</text>
</comment>
<feature type="domain" description="Helicase ATP-binding" evidence="4">
    <location>
        <begin position="319"/>
        <end position="471"/>
    </location>
</feature>
<protein>
    <submittedName>
        <fullName evidence="6">Late competence protein required for DNA uptake (Superfamily II DNA/RNA helicase)</fullName>
    </submittedName>
</protein>
<dbReference type="Proteomes" id="UP001232445">
    <property type="component" value="Unassembled WGS sequence"/>
</dbReference>
<evidence type="ECO:0000256" key="1">
    <source>
        <dbReference type="ARBA" id="ARBA00022741"/>
    </source>
</evidence>
<reference evidence="6 7" key="1">
    <citation type="submission" date="2023-07" db="EMBL/GenBank/DDBJ databases">
        <title>Genomic Encyclopedia of Type Strains, Phase IV (KMG-IV): sequencing the most valuable type-strain genomes for metagenomic binning, comparative biology and taxonomic classification.</title>
        <authorList>
            <person name="Goeker M."/>
        </authorList>
    </citation>
    <scope>NUCLEOTIDE SEQUENCE [LARGE SCALE GENOMIC DNA]</scope>
    <source>
        <strain evidence="6 7">DSM 17740</strain>
    </source>
</reference>
<keyword evidence="3" id="KW-0238">DNA-binding</keyword>
<keyword evidence="6" id="KW-0378">Hydrolase</keyword>
<evidence type="ECO:0000259" key="4">
    <source>
        <dbReference type="PROSITE" id="PS51192"/>
    </source>
</evidence>
<dbReference type="SMART" id="SM00490">
    <property type="entry name" value="HELICc"/>
    <property type="match status" value="1"/>
</dbReference>
<organism evidence="6 7">
    <name type="scientific">Caldalkalibacillus uzonensis</name>
    <dbReference type="NCBI Taxonomy" id="353224"/>
    <lineage>
        <taxon>Bacteria</taxon>
        <taxon>Bacillati</taxon>
        <taxon>Bacillota</taxon>
        <taxon>Bacilli</taxon>
        <taxon>Bacillales</taxon>
        <taxon>Bacillaceae</taxon>
        <taxon>Caldalkalibacillus</taxon>
    </lineage>
</organism>
<evidence type="ECO:0000256" key="2">
    <source>
        <dbReference type="ARBA" id="ARBA00022840"/>
    </source>
</evidence>
<dbReference type="InterPro" id="IPR006935">
    <property type="entry name" value="Helicase/UvrB_N"/>
</dbReference>
<gene>
    <name evidence="6" type="ORF">J2S00_002690</name>
</gene>
<dbReference type="GO" id="GO:0004386">
    <property type="term" value="F:helicase activity"/>
    <property type="evidence" value="ECO:0007669"/>
    <property type="project" value="UniProtKB-KW"/>
</dbReference>
<sequence>MAEVGGCLLYQVTGTIGIQSVDRSGPQPIRWLFVSPSAVFEQTDKMLWNRLQRAGYFQGQLELAARESSWSHLFARHVQVYSQTVRLEAQAGCTFPTAQERRRLWQAFSQVNRAGVGERNDAMGSGERLVDKRLLQALYPMLAGRQLLLSEVEQVAREQLEQEDDWECHLLEALQLGYLQGLFEWLPSMVLCRRSGWFGQGRRFGKRPALLGKRPLLWQCLRCGSCEVVAVACASCGRDDCAYCPQCLVMGRVKACQPLLRWEAHQPTALDSGDPDVESARDAEGPVVCTWQGTLSPGQQTASNALLRFVQDAGDQAEAEAEHKQPEFLVWAVCGAGKTEMLFDMLTYVLNKDQKVLITSPRRDVILELAPRLKEAYPMVPIRVLYGGSGERFKPGQLFLATTHQTLRFARYFDLIIIDEEDAFPYHHDPMLPLAVSRARRETGQTVYLTATPRTEMVKRVKRGELPYVLIPQRFHGQPLAVPKLRPVGRWRHRIKQGEKLTALMDYLFHLLENNRYGFLFVPHVGDIEQVGRYITEELLPFMRATWPELFPAESPFTMEGVHAEHPERADIVLRFRRHEIRLLITTTILERGVTISYSDVAVLGSDDDVFDTAALIQIAGRVGRKKEDPVGQVWFLPEMRTKTQQQAIRQIREWNRLARQLGGGPQGSGRPVGDDAHG</sequence>
<dbReference type="PANTHER" id="PTHR30580:SF1">
    <property type="entry name" value="COMF OPERON PROTEIN 1"/>
    <property type="match status" value="1"/>
</dbReference>
<evidence type="ECO:0000259" key="5">
    <source>
        <dbReference type="PROSITE" id="PS51194"/>
    </source>
</evidence>
<dbReference type="PANTHER" id="PTHR30580">
    <property type="entry name" value="PRIMOSOMAL PROTEIN N"/>
    <property type="match status" value="1"/>
</dbReference>
<feature type="domain" description="Helicase C-terminal" evidence="5">
    <location>
        <begin position="504"/>
        <end position="663"/>
    </location>
</feature>
<accession>A0ABU0CTZ4</accession>
<proteinExistence type="predicted"/>
<dbReference type="InterPro" id="IPR001650">
    <property type="entry name" value="Helicase_C-like"/>
</dbReference>
<dbReference type="EMBL" id="JAUSUQ010000010">
    <property type="protein sequence ID" value="MDQ0339895.1"/>
    <property type="molecule type" value="Genomic_DNA"/>
</dbReference>
<evidence type="ECO:0000313" key="7">
    <source>
        <dbReference type="Proteomes" id="UP001232445"/>
    </source>
</evidence>
<evidence type="ECO:0000313" key="6">
    <source>
        <dbReference type="EMBL" id="MDQ0339895.1"/>
    </source>
</evidence>
<dbReference type="Pfam" id="PF00271">
    <property type="entry name" value="Helicase_C"/>
    <property type="match status" value="1"/>
</dbReference>
<dbReference type="SUPFAM" id="SSF52540">
    <property type="entry name" value="P-loop containing nucleoside triphosphate hydrolases"/>
    <property type="match status" value="1"/>
</dbReference>
<keyword evidence="1" id="KW-0547">Nucleotide-binding</keyword>
<dbReference type="Gene3D" id="3.40.50.300">
    <property type="entry name" value="P-loop containing nucleotide triphosphate hydrolases"/>
    <property type="match status" value="2"/>
</dbReference>
<keyword evidence="2" id="KW-0067">ATP-binding</keyword>